<dbReference type="PROSITE" id="PS50850">
    <property type="entry name" value="MFS"/>
    <property type="match status" value="1"/>
</dbReference>
<dbReference type="SUPFAM" id="SSF103473">
    <property type="entry name" value="MFS general substrate transporter"/>
    <property type="match status" value="1"/>
</dbReference>
<dbReference type="NCBIfam" id="NF047574">
    <property type="entry name" value="opine_export_Sa"/>
    <property type="match status" value="1"/>
</dbReference>
<dbReference type="EMBL" id="JBHSED010000070">
    <property type="protein sequence ID" value="MFC4306939.1"/>
    <property type="molecule type" value="Genomic_DNA"/>
</dbReference>
<feature type="transmembrane region" description="Helical" evidence="6">
    <location>
        <begin position="368"/>
        <end position="386"/>
    </location>
</feature>
<keyword evidence="2" id="KW-0813">Transport</keyword>
<organism evidence="8 9">
    <name type="scientific">Cohnella boryungensis</name>
    <dbReference type="NCBI Taxonomy" id="768479"/>
    <lineage>
        <taxon>Bacteria</taxon>
        <taxon>Bacillati</taxon>
        <taxon>Bacillota</taxon>
        <taxon>Bacilli</taxon>
        <taxon>Bacillales</taxon>
        <taxon>Paenibacillaceae</taxon>
        <taxon>Cohnella</taxon>
    </lineage>
</organism>
<dbReference type="Proteomes" id="UP001595755">
    <property type="component" value="Unassembled WGS sequence"/>
</dbReference>
<keyword evidence="3 6" id="KW-0812">Transmembrane</keyword>
<dbReference type="PANTHER" id="PTHR23531:SF2">
    <property type="entry name" value="PERMEASE"/>
    <property type="match status" value="1"/>
</dbReference>
<feature type="transmembrane region" description="Helical" evidence="6">
    <location>
        <begin position="44"/>
        <end position="62"/>
    </location>
</feature>
<proteinExistence type="predicted"/>
<evidence type="ECO:0000256" key="6">
    <source>
        <dbReference type="SAM" id="Phobius"/>
    </source>
</evidence>
<feature type="transmembrane region" description="Helical" evidence="6">
    <location>
        <begin position="277"/>
        <end position="298"/>
    </location>
</feature>
<comment type="caution">
    <text evidence="8">The sequence shown here is derived from an EMBL/GenBank/DDBJ whole genome shotgun (WGS) entry which is preliminary data.</text>
</comment>
<sequence length="396" mass="42311">MKGALSWPFLRLYALTLLYFSANALLNVLIPLKGESLGATNTTIGLIMGAYLFTTMFFRPWAGLIIQKYGPIKVLRAILAVNGVALLLYTFTGLEGYFVARVLQGVCTAFFSMALQLGIIDALPDKDRSQGISMYSLCASMPGIFGPLIALGIWQTGDMQAFTAAMIAIALLTGGVGYSAKIERQEVKTAAAGQTKPGAAMLKSFSQLVRNPHLLRCSLLMLSASLVFGAVTTFIPLYAEQISHGNAAVYLMLQASVVVLARFALRKKIPSDGKWHSAYIMVIMLIVAAAAQAVSFSVLGGASFLYIGAVLMGTAQALLYPTLTTYLTFVLPGESRNVLVGLFIAMADLGVSLGGVMMGPIADLSSYSTMYMICAILAVAMLPVGYRGRRRLAESK</sequence>
<dbReference type="RefSeq" id="WP_204604121.1">
    <property type="nucleotide sequence ID" value="NZ_JBHSED010000070.1"/>
</dbReference>
<protein>
    <submittedName>
        <fullName evidence="8">Staphylopine family metallophore export MFS transporter CntE</fullName>
    </submittedName>
</protein>
<evidence type="ECO:0000313" key="9">
    <source>
        <dbReference type="Proteomes" id="UP001595755"/>
    </source>
</evidence>
<dbReference type="InterPro" id="IPR020846">
    <property type="entry name" value="MFS_dom"/>
</dbReference>
<feature type="transmembrane region" description="Helical" evidence="6">
    <location>
        <begin position="247"/>
        <end position="265"/>
    </location>
</feature>
<evidence type="ECO:0000313" key="8">
    <source>
        <dbReference type="EMBL" id="MFC4306939.1"/>
    </source>
</evidence>
<dbReference type="InterPro" id="IPR011701">
    <property type="entry name" value="MFS"/>
</dbReference>
<evidence type="ECO:0000256" key="3">
    <source>
        <dbReference type="ARBA" id="ARBA00022692"/>
    </source>
</evidence>
<gene>
    <name evidence="8" type="primary">cntE</name>
    <name evidence="8" type="ORF">ACFO1S_26305</name>
</gene>
<feature type="transmembrane region" description="Helical" evidence="6">
    <location>
        <begin position="338"/>
        <end position="362"/>
    </location>
</feature>
<keyword evidence="4 6" id="KW-1133">Transmembrane helix</keyword>
<dbReference type="CDD" id="cd17489">
    <property type="entry name" value="MFS_YfcJ_like"/>
    <property type="match status" value="1"/>
</dbReference>
<evidence type="ECO:0000256" key="4">
    <source>
        <dbReference type="ARBA" id="ARBA00022989"/>
    </source>
</evidence>
<reference evidence="9" key="1">
    <citation type="journal article" date="2019" name="Int. J. Syst. Evol. Microbiol.">
        <title>The Global Catalogue of Microorganisms (GCM) 10K type strain sequencing project: providing services to taxonomists for standard genome sequencing and annotation.</title>
        <authorList>
            <consortium name="The Broad Institute Genomics Platform"/>
            <consortium name="The Broad Institute Genome Sequencing Center for Infectious Disease"/>
            <person name="Wu L."/>
            <person name="Ma J."/>
        </authorList>
    </citation>
    <scope>NUCLEOTIDE SEQUENCE [LARGE SCALE GENOMIC DNA]</scope>
    <source>
        <strain evidence="9">CGMCC 4.1641</strain>
    </source>
</reference>
<feature type="transmembrane region" description="Helical" evidence="6">
    <location>
        <begin position="12"/>
        <end position="32"/>
    </location>
</feature>
<feature type="domain" description="Major facilitator superfamily (MFS) profile" evidence="7">
    <location>
        <begin position="213"/>
        <end position="396"/>
    </location>
</feature>
<evidence type="ECO:0000256" key="5">
    <source>
        <dbReference type="ARBA" id="ARBA00023136"/>
    </source>
</evidence>
<keyword evidence="9" id="KW-1185">Reference proteome</keyword>
<feature type="transmembrane region" description="Helical" evidence="6">
    <location>
        <begin position="213"/>
        <end position="235"/>
    </location>
</feature>
<dbReference type="Pfam" id="PF07690">
    <property type="entry name" value="MFS_1"/>
    <property type="match status" value="1"/>
</dbReference>
<feature type="transmembrane region" description="Helical" evidence="6">
    <location>
        <begin position="132"/>
        <end position="154"/>
    </location>
</feature>
<dbReference type="PANTHER" id="PTHR23531">
    <property type="entry name" value="QUINOLENE RESISTANCE PROTEIN NORA"/>
    <property type="match status" value="1"/>
</dbReference>
<accession>A0ABV8SKE9</accession>
<evidence type="ECO:0000259" key="7">
    <source>
        <dbReference type="PROSITE" id="PS50850"/>
    </source>
</evidence>
<name>A0ABV8SKE9_9BACL</name>
<dbReference type="Gene3D" id="1.20.1250.20">
    <property type="entry name" value="MFS general substrate transporter like domains"/>
    <property type="match status" value="1"/>
</dbReference>
<dbReference type="InterPro" id="IPR052714">
    <property type="entry name" value="MFS_Exporter"/>
</dbReference>
<feature type="transmembrane region" description="Helical" evidence="6">
    <location>
        <begin position="98"/>
        <end position="120"/>
    </location>
</feature>
<evidence type="ECO:0000256" key="2">
    <source>
        <dbReference type="ARBA" id="ARBA00022448"/>
    </source>
</evidence>
<feature type="transmembrane region" description="Helical" evidence="6">
    <location>
        <begin position="74"/>
        <end position="92"/>
    </location>
</feature>
<comment type="subcellular location">
    <subcellularLocation>
        <location evidence="1">Cell membrane</location>
        <topology evidence="1">Multi-pass membrane protein</topology>
    </subcellularLocation>
</comment>
<feature type="transmembrane region" description="Helical" evidence="6">
    <location>
        <begin position="304"/>
        <end position="331"/>
    </location>
</feature>
<evidence type="ECO:0000256" key="1">
    <source>
        <dbReference type="ARBA" id="ARBA00004651"/>
    </source>
</evidence>
<dbReference type="InterPro" id="IPR036259">
    <property type="entry name" value="MFS_trans_sf"/>
</dbReference>
<feature type="transmembrane region" description="Helical" evidence="6">
    <location>
        <begin position="160"/>
        <end position="180"/>
    </location>
</feature>
<keyword evidence="5 6" id="KW-0472">Membrane</keyword>